<dbReference type="AlphaFoldDB" id="A0A0G0ZGS9"/>
<protein>
    <submittedName>
        <fullName evidence="3">Phosphoesterase PA-phosphatase related protein</fullName>
    </submittedName>
</protein>
<feature type="domain" description="Phosphatidic acid phosphatase type 2/haloperoxidase" evidence="2">
    <location>
        <begin position="74"/>
        <end position="184"/>
    </location>
</feature>
<sequence>EGMRSHRPRLWAPRGEAYVNNMNETIFNFFYSFAHKSYALDFCIHFFAEWYGLIILFVLFIYLFKHRDNPKKGVRDLFVVGTTAVSAWFIAHFFKDVFHTLRPFDAVASIKPLVIESGYAFPSGHATFFMALASSLWFYHKRLAVFFGISAVLIGMARISAGIHWPIDILAGLFLGYAIGTTLHDLISSMTSKVYPTSKPPIAK</sequence>
<feature type="transmembrane region" description="Helical" evidence="1">
    <location>
        <begin position="144"/>
        <end position="163"/>
    </location>
</feature>
<organism evidence="3 4">
    <name type="scientific">Candidatus Nomurabacteria bacterium GW2011_GWC2_42_20</name>
    <dbReference type="NCBI Taxonomy" id="1618756"/>
    <lineage>
        <taxon>Bacteria</taxon>
        <taxon>Candidatus Nomuraibacteriota</taxon>
    </lineage>
</organism>
<evidence type="ECO:0000313" key="3">
    <source>
        <dbReference type="EMBL" id="KKS47894.1"/>
    </source>
</evidence>
<gene>
    <name evidence="3" type="ORF">UV12_C0004G0001</name>
</gene>
<accession>A0A0G0ZGS9</accession>
<feature type="transmembrane region" description="Helical" evidence="1">
    <location>
        <begin position="169"/>
        <end position="187"/>
    </location>
</feature>
<proteinExistence type="predicted"/>
<keyword evidence="1" id="KW-0472">Membrane</keyword>
<feature type="non-terminal residue" evidence="3">
    <location>
        <position position="1"/>
    </location>
</feature>
<keyword evidence="1" id="KW-0812">Transmembrane</keyword>
<dbReference type="InterPro" id="IPR036938">
    <property type="entry name" value="PAP2/HPO_sf"/>
</dbReference>
<evidence type="ECO:0000259" key="2">
    <source>
        <dbReference type="SMART" id="SM00014"/>
    </source>
</evidence>
<dbReference type="SMART" id="SM00014">
    <property type="entry name" value="acidPPc"/>
    <property type="match status" value="1"/>
</dbReference>
<dbReference type="STRING" id="1618756.UV12_C0004G0001"/>
<feature type="transmembrane region" description="Helical" evidence="1">
    <location>
        <begin position="76"/>
        <end position="94"/>
    </location>
</feature>
<name>A0A0G0ZGS9_9BACT</name>
<dbReference type="PANTHER" id="PTHR14969:SF13">
    <property type="entry name" value="AT30094P"/>
    <property type="match status" value="1"/>
</dbReference>
<dbReference type="CDD" id="cd01610">
    <property type="entry name" value="PAP2_like"/>
    <property type="match status" value="1"/>
</dbReference>
<feature type="transmembrane region" description="Helical" evidence="1">
    <location>
        <begin position="38"/>
        <end position="64"/>
    </location>
</feature>
<dbReference type="EMBL" id="LCDG01000004">
    <property type="protein sequence ID" value="KKS47894.1"/>
    <property type="molecule type" value="Genomic_DNA"/>
</dbReference>
<dbReference type="SUPFAM" id="SSF48317">
    <property type="entry name" value="Acid phosphatase/Vanadium-dependent haloperoxidase"/>
    <property type="match status" value="1"/>
</dbReference>
<evidence type="ECO:0000256" key="1">
    <source>
        <dbReference type="SAM" id="Phobius"/>
    </source>
</evidence>
<dbReference type="Gene3D" id="1.20.144.10">
    <property type="entry name" value="Phosphatidic acid phosphatase type 2/haloperoxidase"/>
    <property type="match status" value="2"/>
</dbReference>
<dbReference type="PANTHER" id="PTHR14969">
    <property type="entry name" value="SPHINGOSINE-1-PHOSPHATE PHOSPHOHYDROLASE"/>
    <property type="match status" value="1"/>
</dbReference>
<dbReference type="Pfam" id="PF01569">
    <property type="entry name" value="PAP2"/>
    <property type="match status" value="1"/>
</dbReference>
<feature type="transmembrane region" description="Helical" evidence="1">
    <location>
        <begin position="119"/>
        <end position="139"/>
    </location>
</feature>
<evidence type="ECO:0000313" key="4">
    <source>
        <dbReference type="Proteomes" id="UP000034704"/>
    </source>
</evidence>
<reference evidence="3 4" key="1">
    <citation type="journal article" date="2015" name="Nature">
        <title>rRNA introns, odd ribosomes, and small enigmatic genomes across a large radiation of phyla.</title>
        <authorList>
            <person name="Brown C.T."/>
            <person name="Hug L.A."/>
            <person name="Thomas B.C."/>
            <person name="Sharon I."/>
            <person name="Castelle C.J."/>
            <person name="Singh A."/>
            <person name="Wilkins M.J."/>
            <person name="Williams K.H."/>
            <person name="Banfield J.F."/>
        </authorList>
    </citation>
    <scope>NUCLEOTIDE SEQUENCE [LARGE SCALE GENOMIC DNA]</scope>
</reference>
<dbReference type="Proteomes" id="UP000034704">
    <property type="component" value="Unassembled WGS sequence"/>
</dbReference>
<comment type="caution">
    <text evidence="3">The sequence shown here is derived from an EMBL/GenBank/DDBJ whole genome shotgun (WGS) entry which is preliminary data.</text>
</comment>
<keyword evidence="1" id="KW-1133">Transmembrane helix</keyword>
<dbReference type="InterPro" id="IPR000326">
    <property type="entry name" value="PAP2/HPO"/>
</dbReference>